<evidence type="ECO:0000313" key="1">
    <source>
        <dbReference type="EMBL" id="KAG5628006.1"/>
    </source>
</evidence>
<keyword evidence="2" id="KW-1185">Reference proteome</keyword>
<dbReference type="EMBL" id="JACXVP010000002">
    <property type="protein sequence ID" value="KAG5628006.1"/>
    <property type="molecule type" value="Genomic_DNA"/>
</dbReference>
<evidence type="ECO:0000313" key="2">
    <source>
        <dbReference type="Proteomes" id="UP000824120"/>
    </source>
</evidence>
<comment type="caution">
    <text evidence="1">The sequence shown here is derived from an EMBL/GenBank/DDBJ whole genome shotgun (WGS) entry which is preliminary data.</text>
</comment>
<sequence>MEKLFCSSINLVRNEKCTDHDFEDVPMAFNKIHWPILVKNVVNNFKPENLIPTNILSTWEHFTIFNHIEENTHDFYKITCKYLVALCCNNFPETSTSVMVYLAHYIEE</sequence>
<organism evidence="1 2">
    <name type="scientific">Solanum commersonii</name>
    <name type="common">Commerson's wild potato</name>
    <name type="synonym">Commerson's nightshade</name>
    <dbReference type="NCBI Taxonomy" id="4109"/>
    <lineage>
        <taxon>Eukaryota</taxon>
        <taxon>Viridiplantae</taxon>
        <taxon>Streptophyta</taxon>
        <taxon>Embryophyta</taxon>
        <taxon>Tracheophyta</taxon>
        <taxon>Spermatophyta</taxon>
        <taxon>Magnoliopsida</taxon>
        <taxon>eudicotyledons</taxon>
        <taxon>Gunneridae</taxon>
        <taxon>Pentapetalae</taxon>
        <taxon>asterids</taxon>
        <taxon>lamiids</taxon>
        <taxon>Solanales</taxon>
        <taxon>Solanaceae</taxon>
        <taxon>Solanoideae</taxon>
        <taxon>Solaneae</taxon>
        <taxon>Solanum</taxon>
    </lineage>
</organism>
<gene>
    <name evidence="1" type="ORF">H5410_013224</name>
</gene>
<proteinExistence type="predicted"/>
<dbReference type="Proteomes" id="UP000824120">
    <property type="component" value="Chromosome 2"/>
</dbReference>
<name>A0A9J6ATY3_SOLCO</name>
<reference evidence="1 2" key="1">
    <citation type="submission" date="2020-09" db="EMBL/GenBank/DDBJ databases">
        <title>De no assembly of potato wild relative species, Solanum commersonii.</title>
        <authorList>
            <person name="Cho K."/>
        </authorList>
    </citation>
    <scope>NUCLEOTIDE SEQUENCE [LARGE SCALE GENOMIC DNA]</scope>
    <source>
        <strain evidence="1">LZ3.2</strain>
        <tissue evidence="1">Leaf</tissue>
    </source>
</reference>
<protein>
    <submittedName>
        <fullName evidence="1">Uncharacterized protein</fullName>
    </submittedName>
</protein>
<dbReference type="AlphaFoldDB" id="A0A9J6ATY3"/>
<accession>A0A9J6ATY3</accession>